<organism evidence="1 2">
    <name type="scientific">Denitrobaculum tricleocarpae</name>
    <dbReference type="NCBI Taxonomy" id="2591009"/>
    <lineage>
        <taxon>Bacteria</taxon>
        <taxon>Pseudomonadati</taxon>
        <taxon>Pseudomonadota</taxon>
        <taxon>Alphaproteobacteria</taxon>
        <taxon>Rhodospirillales</taxon>
        <taxon>Rhodospirillaceae</taxon>
        <taxon>Denitrobaculum</taxon>
    </lineage>
</organism>
<evidence type="ECO:0000313" key="1">
    <source>
        <dbReference type="EMBL" id="TQV78972.1"/>
    </source>
</evidence>
<dbReference type="Proteomes" id="UP000315252">
    <property type="component" value="Unassembled WGS sequence"/>
</dbReference>
<dbReference type="AlphaFoldDB" id="A0A545TP30"/>
<dbReference type="EMBL" id="VHSH01000005">
    <property type="protein sequence ID" value="TQV78972.1"/>
    <property type="molecule type" value="Genomic_DNA"/>
</dbReference>
<sequence>MTTSSSGSFLDRPAARLLALGVAAASLALALYINRADFLPVAEEAASPQDTAYQACIDERYEGIDQMISDGVVNESQATLFKSRAEALCRATNPPQ</sequence>
<proteinExistence type="predicted"/>
<evidence type="ECO:0000313" key="2">
    <source>
        <dbReference type="Proteomes" id="UP000315252"/>
    </source>
</evidence>
<dbReference type="RefSeq" id="WP_142897195.1">
    <property type="nucleotide sequence ID" value="NZ_ML660056.1"/>
</dbReference>
<dbReference type="OrthoDB" id="7366489at2"/>
<gene>
    <name evidence="1" type="ORF">FKG95_14910</name>
</gene>
<protein>
    <submittedName>
        <fullName evidence="1">Uncharacterized protein</fullName>
    </submittedName>
</protein>
<comment type="caution">
    <text evidence="1">The sequence shown here is derived from an EMBL/GenBank/DDBJ whole genome shotgun (WGS) entry which is preliminary data.</text>
</comment>
<accession>A0A545TP30</accession>
<keyword evidence="2" id="KW-1185">Reference proteome</keyword>
<reference evidence="1 2" key="1">
    <citation type="submission" date="2019-06" db="EMBL/GenBank/DDBJ databases">
        <title>Whole genome sequence for Rhodospirillaceae sp. R148.</title>
        <authorList>
            <person name="Wang G."/>
        </authorList>
    </citation>
    <scope>NUCLEOTIDE SEQUENCE [LARGE SCALE GENOMIC DNA]</scope>
    <source>
        <strain evidence="1 2">R148</strain>
    </source>
</reference>
<name>A0A545TP30_9PROT</name>